<dbReference type="AlphaFoldDB" id="A0A1I8GX59"/>
<dbReference type="OrthoDB" id="269872at2759"/>
<sequence length="369" mass="41136">MASGGHWSSALLQKEEEYKRLNAELESKTANLVREAESVLRQNDSILSGGPSKKGNLLDNVTTDDIGIEDGNDFQQLNSSRSKSVVSSKPSKLPSSRQRTASTGRSQSATAKSAANKPKPDPSSADAAFMTDFQRDLADKVAELEDAVLPDDEPADDVLPMAAQDMGPEAQMRYLKAKVRVSEEEASRLQAEVHKLQEENRKLTQRAKEAEEERTKATRSAHTLQTQLEKHRKAAEEASSRADGLEKQLASAKRDLDQLKRQEKQVAAGSQAAEVRLNRALEEAEKYKSELAKARAAKKDAGEGEKKRADALLQENKKLERQKNELISGFRKQMKLIDILKRQRMHLEAAKMLQFTEEEFVKALDWEKG</sequence>
<reference evidence="3 4" key="1">
    <citation type="submission" date="2016-11" db="UniProtKB">
        <authorList>
            <consortium name="WormBaseParasite"/>
        </authorList>
    </citation>
    <scope>IDENTIFICATION</scope>
</reference>
<dbReference type="WBParaSite" id="maker-uti_cns_0002864-snap-gene-0.8-mRNA-1">
    <property type="protein sequence ID" value="maker-uti_cns_0002864-snap-gene-0.8-mRNA-1"/>
    <property type="gene ID" value="maker-uti_cns_0002864-snap-gene-0.8"/>
</dbReference>
<evidence type="ECO:0000313" key="4">
    <source>
        <dbReference type="WBParaSite" id="maker-uti_cns_0003325-snap-gene-0.2-mRNA-1"/>
    </source>
</evidence>
<feature type="region of interest" description="Disordered" evidence="1">
    <location>
        <begin position="39"/>
        <end position="131"/>
    </location>
</feature>
<dbReference type="Gene3D" id="6.10.250.3110">
    <property type="match status" value="1"/>
</dbReference>
<feature type="compositionally biased region" description="Low complexity" evidence="1">
    <location>
        <begin position="79"/>
        <end position="97"/>
    </location>
</feature>
<dbReference type="WBParaSite" id="maker-uti_cns_0046247-snap-gene-0.4-mRNA-1">
    <property type="protein sequence ID" value="maker-uti_cns_0046247-snap-gene-0.4-mRNA-1"/>
    <property type="gene ID" value="maker-uti_cns_0046247-snap-gene-0.4"/>
</dbReference>
<dbReference type="STRING" id="282301.A0A1I8GX59"/>
<dbReference type="PANTHER" id="PTHR23313:SF0">
    <property type="entry name" value="TESTIS-EXPRESSED PROTEIN 9"/>
    <property type="match status" value="1"/>
</dbReference>
<feature type="region of interest" description="Disordered" evidence="1">
    <location>
        <begin position="199"/>
        <end position="248"/>
    </location>
</feature>
<organism evidence="2 4">
    <name type="scientific">Macrostomum lignano</name>
    <dbReference type="NCBI Taxonomy" id="282301"/>
    <lineage>
        <taxon>Eukaryota</taxon>
        <taxon>Metazoa</taxon>
        <taxon>Spiralia</taxon>
        <taxon>Lophotrochozoa</taxon>
        <taxon>Platyhelminthes</taxon>
        <taxon>Rhabditophora</taxon>
        <taxon>Macrostomorpha</taxon>
        <taxon>Macrostomida</taxon>
        <taxon>Macrostomidae</taxon>
        <taxon>Macrostomum</taxon>
    </lineage>
</organism>
<dbReference type="WBParaSite" id="maker-uti_cns_0003325-snap-gene-0.2-mRNA-1">
    <property type="protein sequence ID" value="maker-uti_cns_0003325-snap-gene-0.2-mRNA-1"/>
    <property type="gene ID" value="maker-uti_cns_0003325-snap-gene-0.2"/>
</dbReference>
<dbReference type="PANTHER" id="PTHR23313">
    <property type="entry name" value="TSEC1-RELATED"/>
    <property type="match status" value="1"/>
</dbReference>
<feature type="compositionally biased region" description="Basic and acidic residues" evidence="1">
    <location>
        <begin position="199"/>
        <end position="216"/>
    </location>
</feature>
<dbReference type="SUPFAM" id="SSF90257">
    <property type="entry name" value="Myosin rod fragments"/>
    <property type="match status" value="1"/>
</dbReference>
<dbReference type="Proteomes" id="UP000095280">
    <property type="component" value="Unplaced"/>
</dbReference>
<evidence type="ECO:0000313" key="2">
    <source>
        <dbReference type="Proteomes" id="UP000095280"/>
    </source>
</evidence>
<feature type="compositionally biased region" description="Basic and acidic residues" evidence="1">
    <location>
        <begin position="234"/>
        <end position="248"/>
    </location>
</feature>
<keyword evidence="2" id="KW-1185">Reference proteome</keyword>
<feature type="compositionally biased region" description="Polar residues" evidence="1">
    <location>
        <begin position="98"/>
        <end position="113"/>
    </location>
</feature>
<name>A0A1I8GX59_9PLAT</name>
<evidence type="ECO:0000256" key="1">
    <source>
        <dbReference type="SAM" id="MobiDB-lite"/>
    </source>
</evidence>
<accession>A0A1I8GX59</accession>
<proteinExistence type="predicted"/>
<protein>
    <submittedName>
        <fullName evidence="3 4">TMF_TATA_bd domain-containing protein</fullName>
    </submittedName>
</protein>
<evidence type="ECO:0000313" key="3">
    <source>
        <dbReference type="WBParaSite" id="maker-uti_cns_0002864-snap-gene-0.8-mRNA-1"/>
    </source>
</evidence>